<dbReference type="Proteomes" id="UP000233837">
    <property type="component" value="Unassembled WGS sequence"/>
</dbReference>
<evidence type="ECO:0000313" key="1">
    <source>
        <dbReference type="EMBL" id="PKU59495.1"/>
    </source>
</evidence>
<dbReference type="PANTHER" id="PTHR33116">
    <property type="entry name" value="REVERSE TRANSCRIPTASE ZINC-BINDING DOMAIN-CONTAINING PROTEIN-RELATED-RELATED"/>
    <property type="match status" value="1"/>
</dbReference>
<keyword evidence="2" id="KW-1185">Reference proteome</keyword>
<dbReference type="AlphaFoldDB" id="A0A2I0V7V8"/>
<proteinExistence type="predicted"/>
<name>A0A2I0V7V8_9ASPA</name>
<dbReference type="PANTHER" id="PTHR33116:SF75">
    <property type="entry name" value="RIBONUCLEASE H PROTEIN"/>
    <property type="match status" value="1"/>
</dbReference>
<reference evidence="1 2" key="1">
    <citation type="journal article" date="2016" name="Sci. Rep.">
        <title>The Dendrobium catenatum Lindl. genome sequence provides insights into polysaccharide synthase, floral development and adaptive evolution.</title>
        <authorList>
            <person name="Zhang G.Q."/>
            <person name="Xu Q."/>
            <person name="Bian C."/>
            <person name="Tsai W.C."/>
            <person name="Yeh C.M."/>
            <person name="Liu K.W."/>
            <person name="Yoshida K."/>
            <person name="Zhang L.S."/>
            <person name="Chang S.B."/>
            <person name="Chen F."/>
            <person name="Shi Y."/>
            <person name="Su Y.Y."/>
            <person name="Zhang Y.Q."/>
            <person name="Chen L.J."/>
            <person name="Yin Y."/>
            <person name="Lin M."/>
            <person name="Huang H."/>
            <person name="Deng H."/>
            <person name="Wang Z.W."/>
            <person name="Zhu S.L."/>
            <person name="Zhao X."/>
            <person name="Deng C."/>
            <person name="Niu S.C."/>
            <person name="Huang J."/>
            <person name="Wang M."/>
            <person name="Liu G.H."/>
            <person name="Yang H.J."/>
            <person name="Xiao X.J."/>
            <person name="Hsiao Y.Y."/>
            <person name="Wu W.L."/>
            <person name="Chen Y.Y."/>
            <person name="Mitsuda N."/>
            <person name="Ohme-Takagi M."/>
            <person name="Luo Y.B."/>
            <person name="Van de Peer Y."/>
            <person name="Liu Z.J."/>
        </authorList>
    </citation>
    <scope>NUCLEOTIDE SEQUENCE [LARGE SCALE GENOMIC DNA]</scope>
    <source>
        <tissue evidence="1">The whole plant</tissue>
    </source>
</reference>
<accession>A0A2I0V7V8</accession>
<reference evidence="1 2" key="2">
    <citation type="journal article" date="2017" name="Nature">
        <title>The Apostasia genome and the evolution of orchids.</title>
        <authorList>
            <person name="Zhang G.Q."/>
            <person name="Liu K.W."/>
            <person name="Li Z."/>
            <person name="Lohaus R."/>
            <person name="Hsiao Y.Y."/>
            <person name="Niu S.C."/>
            <person name="Wang J.Y."/>
            <person name="Lin Y.C."/>
            <person name="Xu Q."/>
            <person name="Chen L.J."/>
            <person name="Yoshida K."/>
            <person name="Fujiwara S."/>
            <person name="Wang Z.W."/>
            <person name="Zhang Y.Q."/>
            <person name="Mitsuda N."/>
            <person name="Wang M."/>
            <person name="Liu G.H."/>
            <person name="Pecoraro L."/>
            <person name="Huang H.X."/>
            <person name="Xiao X.J."/>
            <person name="Lin M."/>
            <person name="Wu X.Y."/>
            <person name="Wu W.L."/>
            <person name="Chen Y.Y."/>
            <person name="Chang S.B."/>
            <person name="Sakamoto S."/>
            <person name="Ohme-Takagi M."/>
            <person name="Yagi M."/>
            <person name="Zeng S.J."/>
            <person name="Shen C.Y."/>
            <person name="Yeh C.M."/>
            <person name="Luo Y.B."/>
            <person name="Tsai W.C."/>
            <person name="Van de Peer Y."/>
            <person name="Liu Z.J."/>
        </authorList>
    </citation>
    <scope>NUCLEOTIDE SEQUENCE [LARGE SCALE GENOMIC DNA]</scope>
    <source>
        <tissue evidence="1">The whole plant</tissue>
    </source>
</reference>
<protein>
    <submittedName>
        <fullName evidence="1">Ribonuclease H protein</fullName>
    </submittedName>
</protein>
<dbReference type="EMBL" id="KZ504111">
    <property type="protein sequence ID" value="PKU59495.1"/>
    <property type="molecule type" value="Genomic_DNA"/>
</dbReference>
<evidence type="ECO:0000313" key="2">
    <source>
        <dbReference type="Proteomes" id="UP000233837"/>
    </source>
</evidence>
<gene>
    <name evidence="1" type="ORF">MA16_Dca026135</name>
</gene>
<organism evidence="1 2">
    <name type="scientific">Dendrobium catenatum</name>
    <dbReference type="NCBI Taxonomy" id="906689"/>
    <lineage>
        <taxon>Eukaryota</taxon>
        <taxon>Viridiplantae</taxon>
        <taxon>Streptophyta</taxon>
        <taxon>Embryophyta</taxon>
        <taxon>Tracheophyta</taxon>
        <taxon>Spermatophyta</taxon>
        <taxon>Magnoliopsida</taxon>
        <taxon>Liliopsida</taxon>
        <taxon>Asparagales</taxon>
        <taxon>Orchidaceae</taxon>
        <taxon>Epidendroideae</taxon>
        <taxon>Malaxideae</taxon>
        <taxon>Dendrobiinae</taxon>
        <taxon>Dendrobium</taxon>
    </lineage>
</organism>
<sequence length="229" mass="26373">MSMVGVWGSKLLSLAGKITLVKSVLLSIPIFHSTLSLFPKKILYEVENMCRSFIWNKSDGRVGIHYVNWEVMCKPKKCGGLGIIPCLKKLGPLREKLSCRYGHQKMSLLHKFLFQKYGPIIDAETAKKIGSVTWKILYNGDKYLKPIVRWSVCNGRSIQAYKDTWLLDKSIERWPTFVNSMEDCNHTVDKFITNGDWDVTVLQKHFGLDLVHMITNIKFSKVEEKTSWN</sequence>